<reference evidence="2" key="1">
    <citation type="journal article" date="2014" name="Front. Microbiol.">
        <title>High frequency of phylogenetically diverse reductive dehalogenase-homologous genes in deep subseafloor sedimentary metagenomes.</title>
        <authorList>
            <person name="Kawai M."/>
            <person name="Futagami T."/>
            <person name="Toyoda A."/>
            <person name="Takaki Y."/>
            <person name="Nishi S."/>
            <person name="Hori S."/>
            <person name="Arai W."/>
            <person name="Tsubouchi T."/>
            <person name="Morono Y."/>
            <person name="Uchiyama I."/>
            <person name="Ito T."/>
            <person name="Fujiyama A."/>
            <person name="Inagaki F."/>
            <person name="Takami H."/>
        </authorList>
    </citation>
    <scope>NUCLEOTIDE SEQUENCE</scope>
    <source>
        <strain evidence="2">Expedition CK06-06</strain>
    </source>
</reference>
<organism evidence="2">
    <name type="scientific">marine sediment metagenome</name>
    <dbReference type="NCBI Taxonomy" id="412755"/>
    <lineage>
        <taxon>unclassified sequences</taxon>
        <taxon>metagenomes</taxon>
        <taxon>ecological metagenomes</taxon>
    </lineage>
</organism>
<proteinExistence type="predicted"/>
<name>X1NHE7_9ZZZZ</name>
<feature type="region of interest" description="Disordered" evidence="1">
    <location>
        <begin position="1"/>
        <end position="33"/>
    </location>
</feature>
<protein>
    <submittedName>
        <fullName evidence="2">Uncharacterized protein</fullName>
    </submittedName>
</protein>
<gene>
    <name evidence="2" type="ORF">S06H3_09922</name>
</gene>
<dbReference type="EMBL" id="BARV01004482">
    <property type="protein sequence ID" value="GAI18094.1"/>
    <property type="molecule type" value="Genomic_DNA"/>
</dbReference>
<evidence type="ECO:0000313" key="2">
    <source>
        <dbReference type="EMBL" id="GAI18094.1"/>
    </source>
</evidence>
<comment type="caution">
    <text evidence="2">The sequence shown here is derived from an EMBL/GenBank/DDBJ whole genome shotgun (WGS) entry which is preliminary data.</text>
</comment>
<sequence>MTLKLRKEQGKLKVHRSHQPGGKKFSFKGHPEAKEKLEREAKRLETELHPGKRCSDCSNISESRTSKGRQYYCNEKGIWIPERKYHKKRKCGRFEPLAYTGR</sequence>
<evidence type="ECO:0000256" key="1">
    <source>
        <dbReference type="SAM" id="MobiDB-lite"/>
    </source>
</evidence>
<feature type="compositionally biased region" description="Basic and acidic residues" evidence="1">
    <location>
        <begin position="1"/>
        <end position="11"/>
    </location>
</feature>
<dbReference type="AlphaFoldDB" id="X1NHE7"/>
<accession>X1NHE7</accession>